<dbReference type="InterPro" id="IPR001926">
    <property type="entry name" value="TrpB-like_PALP"/>
</dbReference>
<reference evidence="11 12" key="1">
    <citation type="journal article" date="2019" name="Int. J. Syst. Evol. Microbiol.">
        <title>The Global Catalogue of Microorganisms (GCM) 10K type strain sequencing project: providing services to taxonomists for standard genome sequencing and annotation.</title>
        <authorList>
            <consortium name="The Broad Institute Genomics Platform"/>
            <consortium name="The Broad Institute Genome Sequencing Center for Infectious Disease"/>
            <person name="Wu L."/>
            <person name="Ma J."/>
        </authorList>
    </citation>
    <scope>NUCLEOTIDE SEQUENCE [LARGE SCALE GENOMIC DNA]</scope>
    <source>
        <strain evidence="11 12">JCM 14919</strain>
    </source>
</reference>
<keyword evidence="6 9" id="KW-0663">Pyridoxal phosphate</keyword>
<accession>A0ABN3B480</accession>
<dbReference type="EC" id="2.5.1.47" evidence="3 9"/>
<evidence type="ECO:0000256" key="5">
    <source>
        <dbReference type="ARBA" id="ARBA00022679"/>
    </source>
</evidence>
<evidence type="ECO:0000256" key="2">
    <source>
        <dbReference type="ARBA" id="ARBA00007103"/>
    </source>
</evidence>
<dbReference type="InterPro" id="IPR050214">
    <property type="entry name" value="Cys_Synth/Cystath_Beta-Synth"/>
</dbReference>
<evidence type="ECO:0000256" key="6">
    <source>
        <dbReference type="ARBA" id="ARBA00022898"/>
    </source>
</evidence>
<comment type="similarity">
    <text evidence="2 9">Belongs to the cysteine synthase/cystathionine beta-synthase family.</text>
</comment>
<dbReference type="Pfam" id="PF00291">
    <property type="entry name" value="PALP"/>
    <property type="match status" value="1"/>
</dbReference>
<evidence type="ECO:0000256" key="3">
    <source>
        <dbReference type="ARBA" id="ARBA00012681"/>
    </source>
</evidence>
<dbReference type="Proteomes" id="UP001501084">
    <property type="component" value="Unassembled WGS sequence"/>
</dbReference>
<dbReference type="PROSITE" id="PS00901">
    <property type="entry name" value="CYS_SYNTHASE"/>
    <property type="match status" value="1"/>
</dbReference>
<comment type="cofactor">
    <cofactor evidence="1 9">
        <name>pyridoxal 5'-phosphate</name>
        <dbReference type="ChEBI" id="CHEBI:597326"/>
    </cofactor>
</comment>
<evidence type="ECO:0000256" key="8">
    <source>
        <dbReference type="ARBA" id="ARBA00047931"/>
    </source>
</evidence>
<dbReference type="Gene3D" id="3.40.50.1100">
    <property type="match status" value="2"/>
</dbReference>
<organism evidence="11 12">
    <name type="scientific">Leucobacter alluvii</name>
    <dbReference type="NCBI Taxonomy" id="340321"/>
    <lineage>
        <taxon>Bacteria</taxon>
        <taxon>Bacillati</taxon>
        <taxon>Actinomycetota</taxon>
        <taxon>Actinomycetes</taxon>
        <taxon>Micrococcales</taxon>
        <taxon>Microbacteriaceae</taxon>
        <taxon>Leucobacter</taxon>
    </lineage>
</organism>
<keyword evidence="4 9" id="KW-0028">Amino-acid biosynthesis</keyword>
<dbReference type="RefSeq" id="WP_346057279.1">
    <property type="nucleotide sequence ID" value="NZ_BAAAOP010000003.1"/>
</dbReference>
<dbReference type="NCBIfam" id="TIGR01136">
    <property type="entry name" value="cysKM"/>
    <property type="match status" value="1"/>
</dbReference>
<evidence type="ECO:0000313" key="11">
    <source>
        <dbReference type="EMBL" id="GAA2186102.1"/>
    </source>
</evidence>
<feature type="domain" description="Tryptophan synthase beta chain-like PALP" evidence="10">
    <location>
        <begin position="8"/>
        <end position="295"/>
    </location>
</feature>
<gene>
    <name evidence="11" type="primary">cysK</name>
    <name evidence="11" type="ORF">GCM10009786_05340</name>
</gene>
<comment type="catalytic activity">
    <reaction evidence="8 9">
        <text>O-acetyl-L-serine + hydrogen sulfide = L-cysteine + acetate</text>
        <dbReference type="Rhea" id="RHEA:14829"/>
        <dbReference type="ChEBI" id="CHEBI:29919"/>
        <dbReference type="ChEBI" id="CHEBI:30089"/>
        <dbReference type="ChEBI" id="CHEBI:35235"/>
        <dbReference type="ChEBI" id="CHEBI:58340"/>
        <dbReference type="EC" id="2.5.1.47"/>
    </reaction>
</comment>
<evidence type="ECO:0000256" key="7">
    <source>
        <dbReference type="ARBA" id="ARBA00023192"/>
    </source>
</evidence>
<name>A0ABN3B480_9MICO</name>
<dbReference type="InterPro" id="IPR001216">
    <property type="entry name" value="P-phosphate_BS"/>
</dbReference>
<dbReference type="SUPFAM" id="SSF53686">
    <property type="entry name" value="Tryptophan synthase beta subunit-like PLP-dependent enzymes"/>
    <property type="match status" value="1"/>
</dbReference>
<dbReference type="InterPro" id="IPR005856">
    <property type="entry name" value="Cys_synth"/>
</dbReference>
<dbReference type="CDD" id="cd01561">
    <property type="entry name" value="CBS_like"/>
    <property type="match status" value="1"/>
</dbReference>
<dbReference type="InterPro" id="IPR005859">
    <property type="entry name" value="CysK"/>
</dbReference>
<sequence length="311" mass="32608">MARTYDNITQAFGNTPLVRLNRVTEDAGAEVFAKLEFYNPAGSVKDRIGIAIIDAAEQSGDLQPGGTIVEGTSGNTGIALAFVGAARGYRVILTMPETMSIERRKMLRAYGAEIVLTEGPLGMKGAVAKAEEIASNTPGAVLAKQFANPANPAVHRATTGPEVWNDTDGSVDIFIAGIGTGGTITGAGWYLKEQNPNVQVIAVEPIDSPLLTEGNAGPHKIQGLGANFVPPILDREVYDEVIDVTLADSIAKARALATDEGILAGISGGSAVWAATEVAKRPENAGKKIVVVVPDFGERYFSTVLFEDLDA</sequence>
<evidence type="ECO:0000256" key="4">
    <source>
        <dbReference type="ARBA" id="ARBA00022605"/>
    </source>
</evidence>
<evidence type="ECO:0000256" key="1">
    <source>
        <dbReference type="ARBA" id="ARBA00001933"/>
    </source>
</evidence>
<evidence type="ECO:0000259" key="10">
    <source>
        <dbReference type="Pfam" id="PF00291"/>
    </source>
</evidence>
<keyword evidence="12" id="KW-1185">Reference proteome</keyword>
<protein>
    <recommendedName>
        <fullName evidence="3 9">Cysteine synthase</fullName>
        <ecNumber evidence="3 9">2.5.1.47</ecNumber>
    </recommendedName>
</protein>
<dbReference type="EMBL" id="BAAAOP010000003">
    <property type="protein sequence ID" value="GAA2186102.1"/>
    <property type="molecule type" value="Genomic_DNA"/>
</dbReference>
<dbReference type="PANTHER" id="PTHR10314">
    <property type="entry name" value="CYSTATHIONINE BETA-SYNTHASE"/>
    <property type="match status" value="1"/>
</dbReference>
<evidence type="ECO:0000313" key="12">
    <source>
        <dbReference type="Proteomes" id="UP001501084"/>
    </source>
</evidence>
<dbReference type="InterPro" id="IPR036052">
    <property type="entry name" value="TrpB-like_PALP_sf"/>
</dbReference>
<dbReference type="NCBIfam" id="TIGR01139">
    <property type="entry name" value="cysK"/>
    <property type="match status" value="1"/>
</dbReference>
<keyword evidence="7 9" id="KW-0198">Cysteine biosynthesis</keyword>
<keyword evidence="5 9" id="KW-0808">Transferase</keyword>
<comment type="caution">
    <text evidence="11">The sequence shown here is derived from an EMBL/GenBank/DDBJ whole genome shotgun (WGS) entry which is preliminary data.</text>
</comment>
<proteinExistence type="inferred from homology"/>
<evidence type="ECO:0000256" key="9">
    <source>
        <dbReference type="RuleBase" id="RU003985"/>
    </source>
</evidence>